<dbReference type="EMBL" id="CAJVPT010017556">
    <property type="protein sequence ID" value="CAG8627332.1"/>
    <property type="molecule type" value="Genomic_DNA"/>
</dbReference>
<dbReference type="Proteomes" id="UP000789525">
    <property type="component" value="Unassembled WGS sequence"/>
</dbReference>
<comment type="caution">
    <text evidence="1">The sequence shown here is derived from an EMBL/GenBank/DDBJ whole genome shotgun (WGS) entry which is preliminary data.</text>
</comment>
<name>A0ACA9N5G4_9GLOM</name>
<protein>
    <submittedName>
        <fullName evidence="1">9201_t:CDS:1</fullName>
    </submittedName>
</protein>
<evidence type="ECO:0000313" key="2">
    <source>
        <dbReference type="Proteomes" id="UP000789525"/>
    </source>
</evidence>
<accession>A0ACA9N5G4</accession>
<reference evidence="1" key="1">
    <citation type="submission" date="2021-06" db="EMBL/GenBank/DDBJ databases">
        <authorList>
            <person name="Kallberg Y."/>
            <person name="Tangrot J."/>
            <person name="Rosling A."/>
        </authorList>
    </citation>
    <scope>NUCLEOTIDE SEQUENCE</scope>
    <source>
        <strain evidence="1">CL356</strain>
    </source>
</reference>
<sequence>MAVAAMRVKTLVLRNAGMIETSRMIEMTLRIGTAGKKRDPPT</sequence>
<keyword evidence="2" id="KW-1185">Reference proteome</keyword>
<evidence type="ECO:0000313" key="1">
    <source>
        <dbReference type="EMBL" id="CAG8627332.1"/>
    </source>
</evidence>
<organism evidence="1 2">
    <name type="scientific">Acaulospora colombiana</name>
    <dbReference type="NCBI Taxonomy" id="27376"/>
    <lineage>
        <taxon>Eukaryota</taxon>
        <taxon>Fungi</taxon>
        <taxon>Fungi incertae sedis</taxon>
        <taxon>Mucoromycota</taxon>
        <taxon>Glomeromycotina</taxon>
        <taxon>Glomeromycetes</taxon>
        <taxon>Diversisporales</taxon>
        <taxon>Acaulosporaceae</taxon>
        <taxon>Acaulospora</taxon>
    </lineage>
</organism>
<proteinExistence type="predicted"/>
<feature type="non-terminal residue" evidence="1">
    <location>
        <position position="42"/>
    </location>
</feature>
<gene>
    <name evidence="1" type="ORF">ACOLOM_LOCUS7522</name>
</gene>